<evidence type="ECO:0000313" key="1">
    <source>
        <dbReference type="EMBL" id="MBS8259301.1"/>
    </source>
</evidence>
<gene>
    <name evidence="1" type="ORF">DYI23_03620</name>
</gene>
<accession>A0A944C8U5</accession>
<proteinExistence type="predicted"/>
<dbReference type="RefSeq" id="WP_213214954.1">
    <property type="nucleotide sequence ID" value="NZ_QTKU01000001.1"/>
</dbReference>
<dbReference type="EMBL" id="QTKU01000001">
    <property type="protein sequence ID" value="MBS8259301.1"/>
    <property type="molecule type" value="Genomic_DNA"/>
</dbReference>
<dbReference type="Gene3D" id="1.20.5.2950">
    <property type="match status" value="1"/>
</dbReference>
<organism evidence="1 2">
    <name type="scientific">Roseibium polysiphoniae</name>
    <dbReference type="NCBI Taxonomy" id="2571221"/>
    <lineage>
        <taxon>Bacteria</taxon>
        <taxon>Pseudomonadati</taxon>
        <taxon>Pseudomonadota</taxon>
        <taxon>Alphaproteobacteria</taxon>
        <taxon>Hyphomicrobiales</taxon>
        <taxon>Stappiaceae</taxon>
        <taxon>Roseibium</taxon>
    </lineage>
</organism>
<reference evidence="1" key="2">
    <citation type="journal article" date="2021" name="Microorganisms">
        <title>Bacterial Dimethylsulfoniopropionate Biosynthesis in the East China Sea.</title>
        <authorList>
            <person name="Liu J."/>
            <person name="Zhang Y."/>
            <person name="Liu J."/>
            <person name="Zhong H."/>
            <person name="Williams B.T."/>
            <person name="Zheng Y."/>
            <person name="Curson A.R.J."/>
            <person name="Sun C."/>
            <person name="Sun H."/>
            <person name="Song D."/>
            <person name="Wagner Mackenzie B."/>
            <person name="Bermejo Martinez A."/>
            <person name="Todd J.D."/>
            <person name="Zhang X.H."/>
        </authorList>
    </citation>
    <scope>NUCLEOTIDE SEQUENCE</scope>
    <source>
        <strain evidence="1">AESS21</strain>
    </source>
</reference>
<sequence length="233" mass="24916">MTQHDKLTAAENPAGAGVQALIDRLKSEGISAGQAEADALLANAEAKAHDIVARAEAEANTILTKARTEAEKEQAATRDSLQIAARDLVLNLRNELESRIQDEAGRLVSSTLSDEAFLQKLIIAMAGKAREAAAIGAHDKIEISLPDRIVTFEELKQSPEAVEPGTLTHFAIALAGDVLRKGVTFSSAPGFDGIKIKVQDRDVSIDLTTEAIASLLTQHLQPRLRAIMEGVLR</sequence>
<comment type="caution">
    <text evidence="1">The sequence shown here is derived from an EMBL/GenBank/DDBJ whole genome shotgun (WGS) entry which is preliminary data.</text>
</comment>
<reference evidence="1" key="1">
    <citation type="submission" date="2018-08" db="EMBL/GenBank/DDBJ databases">
        <authorList>
            <person name="Jin W."/>
            <person name="Wang H."/>
            <person name="Yang Y."/>
            <person name="Li M."/>
            <person name="Liu J."/>
        </authorList>
    </citation>
    <scope>NUCLEOTIDE SEQUENCE</scope>
    <source>
        <strain evidence="1">AESS21</strain>
    </source>
</reference>
<evidence type="ECO:0008006" key="3">
    <source>
        <dbReference type="Google" id="ProtNLM"/>
    </source>
</evidence>
<dbReference type="AlphaFoldDB" id="A0A944C8U5"/>
<protein>
    <recommendedName>
        <fullName evidence="3">V/A-type H+-transporting ATPase subunit E</fullName>
    </recommendedName>
</protein>
<dbReference type="Proteomes" id="UP000705379">
    <property type="component" value="Unassembled WGS sequence"/>
</dbReference>
<name>A0A944C8U5_9HYPH</name>
<evidence type="ECO:0000313" key="2">
    <source>
        <dbReference type="Proteomes" id="UP000705379"/>
    </source>
</evidence>